<evidence type="ECO:0000313" key="2">
    <source>
        <dbReference type="Proteomes" id="UP001140234"/>
    </source>
</evidence>
<dbReference type="EMBL" id="JANBUJ010000570">
    <property type="protein sequence ID" value="KAJ2771252.1"/>
    <property type="molecule type" value="Genomic_DNA"/>
</dbReference>
<protein>
    <submittedName>
        <fullName evidence="1">Uncharacterized protein</fullName>
    </submittedName>
</protein>
<name>A0ACC1K1B7_9FUNG</name>
<evidence type="ECO:0000313" key="1">
    <source>
        <dbReference type="EMBL" id="KAJ2771252.1"/>
    </source>
</evidence>
<gene>
    <name evidence="1" type="ORF">IWQ57_002297</name>
</gene>
<sequence>MGSSPEFQTPKKSATESSRLSAQHYTTPAQPKLQSETPEANEADRVERRKWLCRRLHGHGKEIGFDKLLAILHLSKARFGQFTSKFGDVFTAVALRCPAYVDRKLTQPRINMTQVLKLLTSDENAVQELRRDLHTELDDKKDGEAALVPYFLQLLGMIQVSRSMQSAEDQLLWSSPAYVAAEHQDKALLGGVHKIDCSIHYENHECVALKSVHIPIEAKTNAHTGQLNDEVFGQLADYAHALWGCQPTRTFVPAVLLHASHMTLVVFTRDKWYKCDLGDFCHSAALPGVSAVKALRSSLAKLAFLLTLPPQEFGHFCDISVGSPTQLRFTSLAAEPTGTTMLREASVVPEEYAGEGVVHLDEGLRIKRKCYPRGRLVFLYRM</sequence>
<proteinExistence type="predicted"/>
<feature type="non-terminal residue" evidence="1">
    <location>
        <position position="382"/>
    </location>
</feature>
<organism evidence="1 2">
    <name type="scientific">Coemansia nantahalensis</name>
    <dbReference type="NCBI Taxonomy" id="2789366"/>
    <lineage>
        <taxon>Eukaryota</taxon>
        <taxon>Fungi</taxon>
        <taxon>Fungi incertae sedis</taxon>
        <taxon>Zoopagomycota</taxon>
        <taxon>Kickxellomycotina</taxon>
        <taxon>Kickxellomycetes</taxon>
        <taxon>Kickxellales</taxon>
        <taxon>Kickxellaceae</taxon>
        <taxon>Coemansia</taxon>
    </lineage>
</organism>
<keyword evidence="2" id="KW-1185">Reference proteome</keyword>
<comment type="caution">
    <text evidence="1">The sequence shown here is derived from an EMBL/GenBank/DDBJ whole genome shotgun (WGS) entry which is preliminary data.</text>
</comment>
<accession>A0ACC1K1B7</accession>
<reference evidence="1" key="1">
    <citation type="submission" date="2022-07" db="EMBL/GenBank/DDBJ databases">
        <title>Phylogenomic reconstructions and comparative analyses of Kickxellomycotina fungi.</title>
        <authorList>
            <person name="Reynolds N.K."/>
            <person name="Stajich J.E."/>
            <person name="Barry K."/>
            <person name="Grigoriev I.V."/>
            <person name="Crous P."/>
            <person name="Smith M.E."/>
        </authorList>
    </citation>
    <scope>NUCLEOTIDE SEQUENCE</scope>
    <source>
        <strain evidence="1">CBS 109366</strain>
    </source>
</reference>
<dbReference type="Proteomes" id="UP001140234">
    <property type="component" value="Unassembled WGS sequence"/>
</dbReference>